<feature type="region of interest" description="Disordered" evidence="11">
    <location>
        <begin position="1"/>
        <end position="691"/>
    </location>
</feature>
<protein>
    <recommendedName>
        <fullName evidence="2">cyclin-dependent kinase</fullName>
        <ecNumber evidence="2">2.7.11.22</ecNumber>
    </recommendedName>
</protein>
<feature type="compositionally biased region" description="Basic residues" evidence="11">
    <location>
        <begin position="155"/>
        <end position="172"/>
    </location>
</feature>
<dbReference type="InterPro" id="IPR011009">
    <property type="entry name" value="Kinase-like_dom_sf"/>
</dbReference>
<sequence length="1164" mass="131622">MASRRPSTTERLLPQQHQPNSSTSKSTVSPTTDRLGPARDVAMLDSWSHGDDRRDRGRFDRGGRRSASPPSRDRRPSPRRASRESRDRISIKSRSAAQSERPRDRSPERRRRASRSPPRDSRSDVRERNRGRELLDTRGPERSNRSATHTSPSSVKRRKSRSPSPRGHKKSRREFSRSPSRSHQKSAPFSKADKKRRPLSPVPPRRHSPDRRPPDIRSEGKQRNRERDASDRRDRSLSPRRDRREPLPKSENPRRDRSPPRSSQKPRERSPFDKHKEDRAKDQKRDRSPFERPRIKEQQRERSPLTGRRSPSFDRSGPRNRSRQPSPRGSKFKKDQRGGRSPRGDRGGRRGSRDDFPRDDFRPGKGKQKSGKPLTASGANSIEVKGLRASASGANSIEVKSDKMYSRGNFYGHGYNANPMQAAFPLKPQYNQGPPVDPRQYSQSPQHQMTPNSYHSPSPAAQSPYSAGRSNYGQQQFSPQPQCPQNYQQHQQPPQPQPQPIYPTGPQNQNHYYNQAQSPPYQTPSGPMNAQYPPGPQGNFRGNQRAFRGNNQFSQRGGRGDHRGGRGGHFQNQQWNAQPGVGRGQQNTSGNVTPQHTTQQGSPPQQFPQKSGSRAASVVGSQAGSQAGTPQHKPSMAAEEEEDEDLFRPSKELQVEDKEATKKKDEEKMPPPPSRPIPTGPQSQQNVSKFSFTLSSKSKVLPTAPKLEISQKLNAGPVRNVQFSSPDRPRGPNSRSIPTEPASARQNFREPPAPTSRKVKKIMKREKERPQLTEDFKNSDSVYYRKPGNESVVGSGTYGKVFKAVHVFTKSLVALKKIRMEGERDGFPVTAVREIKLLQSLKHANIVNMQEVMVEKNDCFMVFEYLSHDLTGLLNHPTFKLEAAHKKHLAKQLFEGLDYLHRRGVLHRDIKAANILVSNEGQLKIADFGLARFYAKRRQLDYTNRVITIWYRSPELLLGETQYGPAVDIWSAACVLGEILTRHAIFPGDGTEMSQLEKIYAILGTPTKTIWPGLTDMAWFALLRPNARRPSVFADKYKERVTPAAYDLLEAMLQYDPDKRPSASDVLEHPYFTTEEPKARQATELALLEGDWHEFESKALRKENERKDKEARRQVQKEKDAAAKAEKKRLSDESATGEPDAKRVQIAQPGDAVSTIQSAVEGGK</sequence>
<feature type="compositionally biased region" description="Basic and acidic residues" evidence="11">
    <location>
        <begin position="71"/>
        <end position="90"/>
    </location>
</feature>
<feature type="compositionally biased region" description="Pro residues" evidence="11">
    <location>
        <begin position="670"/>
        <end position="679"/>
    </location>
</feature>
<evidence type="ECO:0000313" key="13">
    <source>
        <dbReference type="EMBL" id="CZS94172.1"/>
    </source>
</evidence>
<dbReference type="Pfam" id="PF00069">
    <property type="entry name" value="Pkinase"/>
    <property type="match status" value="1"/>
</dbReference>
<evidence type="ECO:0000256" key="10">
    <source>
        <dbReference type="PROSITE-ProRule" id="PRU10141"/>
    </source>
</evidence>
<evidence type="ECO:0000256" key="2">
    <source>
        <dbReference type="ARBA" id="ARBA00012425"/>
    </source>
</evidence>
<dbReference type="InterPro" id="IPR050108">
    <property type="entry name" value="CDK"/>
</dbReference>
<dbReference type="GO" id="GO:0008024">
    <property type="term" value="C:cyclin/CDK positive transcription elongation factor complex"/>
    <property type="evidence" value="ECO:0007669"/>
    <property type="project" value="TreeGrafter"/>
</dbReference>
<feature type="domain" description="Protein kinase" evidence="12">
    <location>
        <begin position="787"/>
        <end position="1072"/>
    </location>
</feature>
<feature type="region of interest" description="Disordered" evidence="11">
    <location>
        <begin position="1099"/>
        <end position="1164"/>
    </location>
</feature>
<dbReference type="Proteomes" id="UP000178912">
    <property type="component" value="Unassembled WGS sequence"/>
</dbReference>
<dbReference type="EMBL" id="FJUX01000017">
    <property type="protein sequence ID" value="CZS94172.1"/>
    <property type="molecule type" value="Genomic_DNA"/>
</dbReference>
<dbReference type="GO" id="GO:0004693">
    <property type="term" value="F:cyclin-dependent protein serine/threonine kinase activity"/>
    <property type="evidence" value="ECO:0007669"/>
    <property type="project" value="UniProtKB-EC"/>
</dbReference>
<dbReference type="PANTHER" id="PTHR24056:SF546">
    <property type="entry name" value="CYCLIN-DEPENDENT KINASE 12"/>
    <property type="match status" value="1"/>
</dbReference>
<dbReference type="Gene3D" id="3.30.200.20">
    <property type="entry name" value="Phosphorylase Kinase, domain 1"/>
    <property type="match status" value="1"/>
</dbReference>
<dbReference type="GO" id="GO:0051301">
    <property type="term" value="P:cell division"/>
    <property type="evidence" value="ECO:0007669"/>
    <property type="project" value="UniProtKB-KW"/>
</dbReference>
<keyword evidence="4" id="KW-0808">Transferase</keyword>
<feature type="compositionally biased region" description="Basic residues" evidence="11">
    <location>
        <begin position="193"/>
        <end position="209"/>
    </location>
</feature>
<feature type="compositionally biased region" description="Basic and acidic residues" evidence="11">
    <location>
        <begin position="117"/>
        <end position="144"/>
    </location>
</feature>
<keyword evidence="3" id="KW-0723">Serine/threonine-protein kinase</keyword>
<evidence type="ECO:0000313" key="14">
    <source>
        <dbReference type="Proteomes" id="UP000178912"/>
    </source>
</evidence>
<feature type="compositionally biased region" description="Low complexity" evidence="11">
    <location>
        <begin position="474"/>
        <end position="492"/>
    </location>
</feature>
<reference evidence="14" key="1">
    <citation type="submission" date="2016-03" db="EMBL/GenBank/DDBJ databases">
        <authorList>
            <person name="Guldener U."/>
        </authorList>
    </citation>
    <scope>NUCLEOTIDE SEQUENCE [LARGE SCALE GENOMIC DNA]</scope>
    <source>
        <strain evidence="14">04CH-RAC-A.6.1</strain>
    </source>
</reference>
<dbReference type="PROSITE" id="PS00108">
    <property type="entry name" value="PROTEIN_KINASE_ST"/>
    <property type="match status" value="1"/>
</dbReference>
<proteinExistence type="inferred from homology"/>
<feature type="compositionally biased region" description="Basic and acidic residues" evidence="11">
    <location>
        <begin position="48"/>
        <end position="63"/>
    </location>
</feature>
<dbReference type="AlphaFoldDB" id="A0A1E1K848"/>
<keyword evidence="5 10" id="KW-0547">Nucleotide-binding</keyword>
<evidence type="ECO:0000256" key="7">
    <source>
        <dbReference type="ARBA" id="ARBA00022840"/>
    </source>
</evidence>
<dbReference type="PROSITE" id="PS50011">
    <property type="entry name" value="PROTEIN_KINASE_DOM"/>
    <property type="match status" value="1"/>
</dbReference>
<dbReference type="Gene3D" id="1.10.510.10">
    <property type="entry name" value="Transferase(Phosphotransferase) domain 1"/>
    <property type="match status" value="1"/>
</dbReference>
<dbReference type="SUPFAM" id="SSF56112">
    <property type="entry name" value="Protein kinase-like (PK-like)"/>
    <property type="match status" value="1"/>
</dbReference>
<feature type="compositionally biased region" description="Polar residues" evidence="11">
    <location>
        <begin position="584"/>
        <end position="629"/>
    </location>
</feature>
<dbReference type="GO" id="GO:0008353">
    <property type="term" value="F:RNA polymerase II CTD heptapeptide repeat kinase activity"/>
    <property type="evidence" value="ECO:0007669"/>
    <property type="project" value="TreeGrafter"/>
</dbReference>
<feature type="compositionally biased region" description="Low complexity" evidence="11">
    <location>
        <begin position="21"/>
        <end position="32"/>
    </location>
</feature>
<evidence type="ECO:0000259" key="12">
    <source>
        <dbReference type="PROSITE" id="PS50011"/>
    </source>
</evidence>
<comment type="similarity">
    <text evidence="1">Belongs to the protein kinase superfamily. CMGC Ser/Thr protein kinase family. CDC2/CDKX subfamily.</text>
</comment>
<feature type="compositionally biased region" description="Low complexity" evidence="11">
    <location>
        <begin position="453"/>
        <end position="467"/>
    </location>
</feature>
<feature type="compositionally biased region" description="Polar residues" evidence="11">
    <location>
        <begin position="508"/>
        <end position="528"/>
    </location>
</feature>
<dbReference type="GO" id="GO:0005524">
    <property type="term" value="F:ATP binding"/>
    <property type="evidence" value="ECO:0007669"/>
    <property type="project" value="UniProtKB-UniRule"/>
</dbReference>
<feature type="compositionally biased region" description="Basic and acidic residues" evidence="11">
    <location>
        <begin position="332"/>
        <end position="363"/>
    </location>
</feature>
<dbReference type="FunFam" id="1.10.510.10:FF:000440">
    <property type="entry name" value="Serine/threonine-protein kinase bur1"/>
    <property type="match status" value="1"/>
</dbReference>
<comment type="catalytic activity">
    <reaction evidence="8">
        <text>L-threonyl-[protein] + ATP = O-phospho-L-threonyl-[protein] + ADP + H(+)</text>
        <dbReference type="Rhea" id="RHEA:46608"/>
        <dbReference type="Rhea" id="RHEA-COMP:11060"/>
        <dbReference type="Rhea" id="RHEA-COMP:11605"/>
        <dbReference type="ChEBI" id="CHEBI:15378"/>
        <dbReference type="ChEBI" id="CHEBI:30013"/>
        <dbReference type="ChEBI" id="CHEBI:30616"/>
        <dbReference type="ChEBI" id="CHEBI:61977"/>
        <dbReference type="ChEBI" id="CHEBI:456216"/>
        <dbReference type="EC" id="2.7.11.22"/>
    </reaction>
</comment>
<evidence type="ECO:0000256" key="11">
    <source>
        <dbReference type="SAM" id="MobiDB-lite"/>
    </source>
</evidence>
<organism evidence="13 14">
    <name type="scientific">Rhynchosporium agropyri</name>
    <dbReference type="NCBI Taxonomy" id="914238"/>
    <lineage>
        <taxon>Eukaryota</taxon>
        <taxon>Fungi</taxon>
        <taxon>Dikarya</taxon>
        <taxon>Ascomycota</taxon>
        <taxon>Pezizomycotina</taxon>
        <taxon>Leotiomycetes</taxon>
        <taxon>Helotiales</taxon>
        <taxon>Ploettnerulaceae</taxon>
        <taxon>Rhynchosporium</taxon>
    </lineage>
</organism>
<dbReference type="InterPro" id="IPR008271">
    <property type="entry name" value="Ser/Thr_kinase_AS"/>
</dbReference>
<dbReference type="InterPro" id="IPR017441">
    <property type="entry name" value="Protein_kinase_ATP_BS"/>
</dbReference>
<evidence type="ECO:0000256" key="5">
    <source>
        <dbReference type="ARBA" id="ARBA00022741"/>
    </source>
</evidence>
<dbReference type="SMART" id="SM00220">
    <property type="entry name" value="S_TKc"/>
    <property type="match status" value="1"/>
</dbReference>
<feature type="binding site" evidence="10">
    <location>
        <position position="816"/>
    </location>
    <ligand>
        <name>ATP</name>
        <dbReference type="ChEBI" id="CHEBI:30616"/>
    </ligand>
</feature>
<keyword evidence="14" id="KW-1185">Reference proteome</keyword>
<keyword evidence="13" id="KW-0132">Cell division</keyword>
<feature type="region of interest" description="Disordered" evidence="11">
    <location>
        <begin position="711"/>
        <end position="771"/>
    </location>
</feature>
<feature type="compositionally biased region" description="Basic and acidic residues" evidence="11">
    <location>
        <begin position="646"/>
        <end position="669"/>
    </location>
</feature>
<comment type="catalytic activity">
    <reaction evidence="9">
        <text>L-seryl-[protein] + ATP = O-phospho-L-seryl-[protein] + ADP + H(+)</text>
        <dbReference type="Rhea" id="RHEA:17989"/>
        <dbReference type="Rhea" id="RHEA-COMP:9863"/>
        <dbReference type="Rhea" id="RHEA-COMP:11604"/>
        <dbReference type="ChEBI" id="CHEBI:15378"/>
        <dbReference type="ChEBI" id="CHEBI:29999"/>
        <dbReference type="ChEBI" id="CHEBI:30616"/>
        <dbReference type="ChEBI" id="CHEBI:83421"/>
        <dbReference type="ChEBI" id="CHEBI:456216"/>
        <dbReference type="EC" id="2.7.11.22"/>
    </reaction>
</comment>
<dbReference type="PANTHER" id="PTHR24056">
    <property type="entry name" value="CELL DIVISION PROTEIN KINASE"/>
    <property type="match status" value="1"/>
</dbReference>
<name>A0A1E1K848_9HELO</name>
<dbReference type="CDD" id="cd07840">
    <property type="entry name" value="STKc_CDK9_like"/>
    <property type="match status" value="1"/>
</dbReference>
<evidence type="ECO:0000256" key="4">
    <source>
        <dbReference type="ARBA" id="ARBA00022679"/>
    </source>
</evidence>
<dbReference type="FunFam" id="3.30.200.20:FF:000270">
    <property type="entry name" value="Serine/threonine-protein kinase bur1"/>
    <property type="match status" value="1"/>
</dbReference>
<evidence type="ECO:0000256" key="8">
    <source>
        <dbReference type="ARBA" id="ARBA00047811"/>
    </source>
</evidence>
<feature type="compositionally biased region" description="Basic and acidic residues" evidence="11">
    <location>
        <begin position="210"/>
        <end position="303"/>
    </location>
</feature>
<dbReference type="GO" id="GO:0030332">
    <property type="term" value="F:cyclin binding"/>
    <property type="evidence" value="ECO:0007669"/>
    <property type="project" value="TreeGrafter"/>
</dbReference>
<dbReference type="InterPro" id="IPR000719">
    <property type="entry name" value="Prot_kinase_dom"/>
</dbReference>
<evidence type="ECO:0000256" key="6">
    <source>
        <dbReference type="ARBA" id="ARBA00022777"/>
    </source>
</evidence>
<dbReference type="GO" id="GO:0032968">
    <property type="term" value="P:positive regulation of transcription elongation by RNA polymerase II"/>
    <property type="evidence" value="ECO:0007669"/>
    <property type="project" value="TreeGrafter"/>
</dbReference>
<keyword evidence="6 13" id="KW-0418">Kinase</keyword>
<keyword evidence="7 10" id="KW-0067">ATP-binding</keyword>
<evidence type="ECO:0000256" key="1">
    <source>
        <dbReference type="ARBA" id="ARBA00006485"/>
    </source>
</evidence>
<gene>
    <name evidence="13" type="ORF">RAG0_04225</name>
</gene>
<feature type="compositionally biased region" description="Polar residues" evidence="11">
    <location>
        <begin position="1"/>
        <end position="20"/>
    </location>
</feature>
<keyword evidence="13" id="KW-0131">Cell cycle</keyword>
<dbReference type="OrthoDB" id="204883at2759"/>
<dbReference type="EC" id="2.7.11.22" evidence="2"/>
<evidence type="ECO:0000256" key="3">
    <source>
        <dbReference type="ARBA" id="ARBA00022527"/>
    </source>
</evidence>
<evidence type="ECO:0000256" key="9">
    <source>
        <dbReference type="ARBA" id="ARBA00048367"/>
    </source>
</evidence>
<accession>A0A1E1K848</accession>
<dbReference type="PROSITE" id="PS00107">
    <property type="entry name" value="PROTEIN_KINASE_ATP"/>
    <property type="match status" value="1"/>
</dbReference>
<feature type="compositionally biased region" description="Polar residues" evidence="11">
    <location>
        <begin position="440"/>
        <end position="452"/>
    </location>
</feature>
<feature type="compositionally biased region" description="Basic and acidic residues" evidence="11">
    <location>
        <begin position="1099"/>
        <end position="1132"/>
    </location>
</feature>
<feature type="compositionally biased region" description="Pro residues" evidence="11">
    <location>
        <begin position="493"/>
        <end position="503"/>
    </location>
</feature>